<feature type="transmembrane region" description="Helical" evidence="3">
    <location>
        <begin position="613"/>
        <end position="633"/>
    </location>
</feature>
<evidence type="ECO:0000256" key="2">
    <source>
        <dbReference type="SAM" id="MobiDB-lite"/>
    </source>
</evidence>
<dbReference type="VEuPathDB" id="FungiDB:MFRU_035g00560"/>
<name>A0A5M9JRC8_MONFR</name>
<evidence type="ECO:0000313" key="5">
    <source>
        <dbReference type="Proteomes" id="UP000322873"/>
    </source>
</evidence>
<dbReference type="VEuPathDB" id="FungiDB:MFRU_035g00580"/>
<sequence length="936" mass="100232">MSSDKASNPMGTCPLGGQWWTCQDQSPTFLGCCLSDPCNGIGCPANDLTAAGMGTGNDPNDPNNNGTYWPNAGCPNGGAWWTCAEQTPSFQGCCDASGDFNPCHRNGCPLERLHPAAFNTVPATIVSTVSFKISTSPALSSSKIQSSHLTSSSVTANPTAAAGFTSQTVSTHASSTVDATTDSIEQNSHQKLPIAVVLGGALGGLVVFLLVILALFCVKRRRKRAILTGSIQPDYQLQPDMSMTKVTPSSFLYEASPSDTKVPLKGYRPIVNTPSSSPLSPAPPYRSAPQSPELSDHQEIDSIAVHEIESPPLQQCALVYTCTDQNPTFLGCCTSNPCNGKGCHVADLRAAGLGLGLKQNGLIANSIGSYWPNVHCSSGEWWICASQNPSFQGCCNIDPCSGFATSCPQSQLHPAVFKSMTTASNSTNLLNITFQAVGLPTATFPATTISGAIATDKSSISGSLVPARITSLNTTAVTMQPSSNYTKTMSQSTAASVLFLQAFRSQQPSGTEKPSKQSTSLNHINSDGSLIIAESITVPTTSINTLTAVRISVYTVPYLSSGSTYPLDSSSVCATTAPPTSNSPVSSTVPSPLNTASSISTTMTSGTTTDSKIIAWGVTGGVAFILVFAFLSWRIRSHKNNNNDKSIITSSASWLPWKNTKNIPKTSISVYPFTGMAPSRPSRSGEIANDTWSDSLMDYRNVGGISALAYGMNDSHSRTRIPSQLSGYESDYSQPFQLPVRYGNNDEDTASSRVGFDWNSFQQRMVQSGNYKVINYVKVECGVLSFEQHIYVGIQPSFFLIICSLQLHNAFFTNPSIILSRSNKHTPATVTARMSVLVTILYPKTETSTFDFDYYMKKHMPLAEEKWTPYGLTNWTVTKIDEAAPYSYQAILFFKDQEAWAKAYQAPETPVVMADVPNYSSEAPILLVGNEVPKAA</sequence>
<dbReference type="PANTHER" id="PTHR40260:SF2">
    <property type="entry name" value="BLR8190 PROTEIN"/>
    <property type="match status" value="1"/>
</dbReference>
<dbReference type="InterPro" id="IPR011008">
    <property type="entry name" value="Dimeric_a/b-barrel"/>
</dbReference>
<organism evidence="4 5">
    <name type="scientific">Monilinia fructicola</name>
    <name type="common">Brown rot fungus</name>
    <name type="synonym">Ciboria fructicola</name>
    <dbReference type="NCBI Taxonomy" id="38448"/>
    <lineage>
        <taxon>Eukaryota</taxon>
        <taxon>Fungi</taxon>
        <taxon>Dikarya</taxon>
        <taxon>Ascomycota</taxon>
        <taxon>Pezizomycotina</taxon>
        <taxon>Leotiomycetes</taxon>
        <taxon>Helotiales</taxon>
        <taxon>Sclerotiniaceae</taxon>
        <taxon>Monilinia</taxon>
    </lineage>
</organism>
<keyword evidence="3" id="KW-0472">Membrane</keyword>
<dbReference type="NCBIfam" id="TIGR02118">
    <property type="entry name" value="EthD family reductase"/>
    <property type="match status" value="1"/>
</dbReference>
<comment type="similarity">
    <text evidence="1">Belongs to the tpcK family.</text>
</comment>
<keyword evidence="5" id="KW-1185">Reference proteome</keyword>
<dbReference type="EMBL" id="VICG01000005">
    <property type="protein sequence ID" value="KAA8571821.1"/>
    <property type="molecule type" value="Genomic_DNA"/>
</dbReference>
<keyword evidence="3" id="KW-0812">Transmembrane</keyword>
<dbReference type="Proteomes" id="UP000322873">
    <property type="component" value="Unassembled WGS sequence"/>
</dbReference>
<dbReference type="VEuPathDB" id="FungiDB:MFRU_035g00570"/>
<dbReference type="Gene3D" id="3.30.70.100">
    <property type="match status" value="1"/>
</dbReference>
<evidence type="ECO:0008006" key="6">
    <source>
        <dbReference type="Google" id="ProtNLM"/>
    </source>
</evidence>
<dbReference type="SUPFAM" id="SSF54909">
    <property type="entry name" value="Dimeric alpha+beta barrel"/>
    <property type="match status" value="1"/>
</dbReference>
<dbReference type="PANTHER" id="PTHR40260">
    <property type="entry name" value="BLR8190 PROTEIN"/>
    <property type="match status" value="1"/>
</dbReference>
<feature type="region of interest" description="Disordered" evidence="2">
    <location>
        <begin position="273"/>
        <end position="293"/>
    </location>
</feature>
<reference evidence="4 5" key="1">
    <citation type="submission" date="2019-06" db="EMBL/GenBank/DDBJ databases">
        <title>Genome Sequence of the Brown Rot Fungal Pathogen Monilinia fructicola.</title>
        <authorList>
            <person name="De Miccolis Angelini R.M."/>
            <person name="Landi L."/>
            <person name="Abate D."/>
            <person name="Pollastro S."/>
            <person name="Romanazzi G."/>
            <person name="Faretra F."/>
        </authorList>
    </citation>
    <scope>NUCLEOTIDE SEQUENCE [LARGE SCALE GENOMIC DNA]</scope>
    <source>
        <strain evidence="4 5">Mfrc123</strain>
    </source>
</reference>
<protein>
    <recommendedName>
        <fullName evidence="6">EthD domain-containing protein</fullName>
    </recommendedName>
</protein>
<dbReference type="InterPro" id="IPR009799">
    <property type="entry name" value="EthD_dom"/>
</dbReference>
<gene>
    <name evidence="4" type="ORF">EYC84_001786</name>
</gene>
<proteinExistence type="inferred from homology"/>
<evidence type="ECO:0000256" key="3">
    <source>
        <dbReference type="SAM" id="Phobius"/>
    </source>
</evidence>
<evidence type="ECO:0000313" key="4">
    <source>
        <dbReference type="EMBL" id="KAA8571821.1"/>
    </source>
</evidence>
<dbReference type="AlphaFoldDB" id="A0A5M9JRC8"/>
<evidence type="ECO:0000256" key="1">
    <source>
        <dbReference type="ARBA" id="ARBA00005986"/>
    </source>
</evidence>
<accession>A0A5M9JRC8</accession>
<keyword evidence="3" id="KW-1133">Transmembrane helix</keyword>
<comment type="caution">
    <text evidence="4">The sequence shown here is derived from an EMBL/GenBank/DDBJ whole genome shotgun (WGS) entry which is preliminary data.</text>
</comment>
<dbReference type="GO" id="GO:0016491">
    <property type="term" value="F:oxidoreductase activity"/>
    <property type="evidence" value="ECO:0007669"/>
    <property type="project" value="InterPro"/>
</dbReference>
<feature type="transmembrane region" description="Helical" evidence="3">
    <location>
        <begin position="192"/>
        <end position="218"/>
    </location>
</feature>